<evidence type="ECO:0000259" key="2">
    <source>
        <dbReference type="Pfam" id="PF03795"/>
    </source>
</evidence>
<evidence type="ECO:0000256" key="1">
    <source>
        <dbReference type="ARBA" id="ARBA00007689"/>
    </source>
</evidence>
<feature type="domain" description="YCII-related" evidence="2">
    <location>
        <begin position="5"/>
        <end position="87"/>
    </location>
</feature>
<evidence type="ECO:0000313" key="3">
    <source>
        <dbReference type="EMBL" id="GAA2008223.1"/>
    </source>
</evidence>
<dbReference type="InterPro" id="IPR011008">
    <property type="entry name" value="Dimeric_a/b-barrel"/>
</dbReference>
<proteinExistence type="inferred from homology"/>
<comment type="caution">
    <text evidence="3">The sequence shown here is derived from an EMBL/GenBank/DDBJ whole genome shotgun (WGS) entry which is preliminary data.</text>
</comment>
<protein>
    <recommendedName>
        <fullName evidence="2">YCII-related domain-containing protein</fullName>
    </recommendedName>
</protein>
<dbReference type="Gene3D" id="3.30.70.1060">
    <property type="entry name" value="Dimeric alpha+beta barrel"/>
    <property type="match status" value="1"/>
</dbReference>
<reference evidence="4" key="1">
    <citation type="journal article" date="2019" name="Int. J. Syst. Evol. Microbiol.">
        <title>The Global Catalogue of Microorganisms (GCM) 10K type strain sequencing project: providing services to taxonomists for standard genome sequencing and annotation.</title>
        <authorList>
            <consortium name="The Broad Institute Genomics Platform"/>
            <consortium name="The Broad Institute Genome Sequencing Center for Infectious Disease"/>
            <person name="Wu L."/>
            <person name="Ma J."/>
        </authorList>
    </citation>
    <scope>NUCLEOTIDE SEQUENCE [LARGE SCALE GENOMIC DNA]</scope>
    <source>
        <strain evidence="4">JCM 14546</strain>
    </source>
</reference>
<comment type="similarity">
    <text evidence="1">Belongs to the YciI family.</text>
</comment>
<dbReference type="SUPFAM" id="SSF54909">
    <property type="entry name" value="Dimeric alpha+beta barrel"/>
    <property type="match status" value="1"/>
</dbReference>
<dbReference type="Pfam" id="PF03795">
    <property type="entry name" value="YCII"/>
    <property type="match status" value="1"/>
</dbReference>
<dbReference type="RefSeq" id="WP_344308992.1">
    <property type="nucleotide sequence ID" value="NZ_BAAANO010000017.1"/>
</dbReference>
<dbReference type="InterPro" id="IPR051807">
    <property type="entry name" value="Sec-metab_biosynth-assoc"/>
</dbReference>
<dbReference type="PANTHER" id="PTHR33606">
    <property type="entry name" value="PROTEIN YCII"/>
    <property type="match status" value="1"/>
</dbReference>
<dbReference type="PANTHER" id="PTHR33606:SF3">
    <property type="entry name" value="PROTEIN YCII"/>
    <property type="match status" value="1"/>
</dbReference>
<dbReference type="InterPro" id="IPR005545">
    <property type="entry name" value="YCII"/>
</dbReference>
<gene>
    <name evidence="3" type="ORF">GCM10009755_18290</name>
</gene>
<name>A0ABP5EX50_9MICO</name>
<accession>A0ABP5EX50</accession>
<evidence type="ECO:0000313" key="4">
    <source>
        <dbReference type="Proteomes" id="UP001500755"/>
    </source>
</evidence>
<keyword evidence="4" id="KW-1185">Reference proteome</keyword>
<organism evidence="3 4">
    <name type="scientific">Brevibacterium samyangense</name>
    <dbReference type="NCBI Taxonomy" id="366888"/>
    <lineage>
        <taxon>Bacteria</taxon>
        <taxon>Bacillati</taxon>
        <taxon>Actinomycetota</taxon>
        <taxon>Actinomycetes</taxon>
        <taxon>Micrococcales</taxon>
        <taxon>Brevibacteriaceae</taxon>
        <taxon>Brevibacterium</taxon>
    </lineage>
</organism>
<dbReference type="EMBL" id="BAAANO010000017">
    <property type="protein sequence ID" value="GAA2008223.1"/>
    <property type="molecule type" value="Genomic_DNA"/>
</dbReference>
<sequence>MAVFAVTYAYGPDTDHRMSVRPAHRAWQKEILDAGILLASGPLEDEQQPGGLLLLTGENAEAIAELLAHDPYAEAGVIESTTIRTWNPVFGPWSE</sequence>
<dbReference type="Proteomes" id="UP001500755">
    <property type="component" value="Unassembled WGS sequence"/>
</dbReference>